<dbReference type="AlphaFoldDB" id="A0A1M4ZUL2"/>
<dbReference type="PANTHER" id="PTHR46523:SF1">
    <property type="entry name" value="DCTP PYROPHOSPHATASE 1"/>
    <property type="match status" value="1"/>
</dbReference>
<dbReference type="Pfam" id="PF12643">
    <property type="entry name" value="MazG-like"/>
    <property type="match status" value="1"/>
</dbReference>
<dbReference type="InterPro" id="IPR052555">
    <property type="entry name" value="dCTP_Pyrophosphatase"/>
</dbReference>
<gene>
    <name evidence="1" type="ORF">SAMN02745218_01698</name>
</gene>
<name>A0A1M4ZUL2_9FIRM</name>
<reference evidence="2" key="1">
    <citation type="submission" date="2016-11" db="EMBL/GenBank/DDBJ databases">
        <authorList>
            <person name="Varghese N."/>
            <person name="Submissions S."/>
        </authorList>
    </citation>
    <scope>NUCLEOTIDE SEQUENCE [LARGE SCALE GENOMIC DNA]</scope>
    <source>
        <strain evidence="2">DSM 11792</strain>
    </source>
</reference>
<dbReference type="InterPro" id="IPR025984">
    <property type="entry name" value="DCTPP"/>
</dbReference>
<dbReference type="PANTHER" id="PTHR46523">
    <property type="entry name" value="DCTP PYROPHOSPHATASE 1"/>
    <property type="match status" value="1"/>
</dbReference>
<dbReference type="CDD" id="cd11537">
    <property type="entry name" value="NTP-PPase_RS21-C6_like"/>
    <property type="match status" value="1"/>
</dbReference>
<dbReference type="Proteomes" id="UP000184196">
    <property type="component" value="Unassembled WGS sequence"/>
</dbReference>
<sequence>MVTPFIFFLSFLFRLKKLFSCPVKTFFVFFREIPCKQADYGTPRSYYAAWEMFFRNRSGQFKMGVLPVSEDARTTLQDLKDAVAAFVEEREWTRFHTPKNLAMSVAIEAAELMELFQWTGGREIEPELMGRVEEELADVVIYCLAMANAAGIDLARAIRQKMEANAKKYPAGIYRGRFC</sequence>
<dbReference type="GO" id="GO:0009143">
    <property type="term" value="P:nucleoside triphosphate catabolic process"/>
    <property type="evidence" value="ECO:0007669"/>
    <property type="project" value="InterPro"/>
</dbReference>
<evidence type="ECO:0000313" key="2">
    <source>
        <dbReference type="Proteomes" id="UP000184196"/>
    </source>
</evidence>
<proteinExistence type="predicted"/>
<keyword evidence="2" id="KW-1185">Reference proteome</keyword>
<dbReference type="SUPFAM" id="SSF101386">
    <property type="entry name" value="all-alpha NTP pyrophosphatases"/>
    <property type="match status" value="1"/>
</dbReference>
<dbReference type="EMBL" id="FQUW01000018">
    <property type="protein sequence ID" value="SHF21296.1"/>
    <property type="molecule type" value="Genomic_DNA"/>
</dbReference>
<dbReference type="GO" id="GO:0047429">
    <property type="term" value="F:nucleoside triphosphate diphosphatase activity"/>
    <property type="evidence" value="ECO:0007669"/>
    <property type="project" value="InterPro"/>
</dbReference>
<protein>
    <submittedName>
        <fullName evidence="1">NTP pyrophosphatase, house-cleaning of non-canonical NTPs</fullName>
    </submittedName>
</protein>
<organism evidence="1 2">
    <name type="scientific">Desulfofundulus australicus DSM 11792</name>
    <dbReference type="NCBI Taxonomy" id="1121425"/>
    <lineage>
        <taxon>Bacteria</taxon>
        <taxon>Bacillati</taxon>
        <taxon>Bacillota</taxon>
        <taxon>Clostridia</taxon>
        <taxon>Eubacteriales</taxon>
        <taxon>Peptococcaceae</taxon>
        <taxon>Desulfofundulus</taxon>
    </lineage>
</organism>
<evidence type="ECO:0000313" key="1">
    <source>
        <dbReference type="EMBL" id="SHF21296.1"/>
    </source>
</evidence>
<dbReference type="Gene3D" id="1.10.287.1080">
    <property type="entry name" value="MazG-like"/>
    <property type="match status" value="1"/>
</dbReference>
<accession>A0A1M4ZUL2</accession>